<keyword evidence="4 5" id="KW-0949">S-adenosyl-L-methionine</keyword>
<keyword evidence="5" id="KW-0460">Magnesium</keyword>
<evidence type="ECO:0000256" key="3">
    <source>
        <dbReference type="ARBA" id="ARBA00022688"/>
    </source>
</evidence>
<keyword evidence="5" id="KW-0479">Metal-binding</keyword>
<feature type="binding site" evidence="5">
    <location>
        <position position="140"/>
    </location>
    <ligand>
        <name>S-adenosyl-L-methionine</name>
        <dbReference type="ChEBI" id="CHEBI:59789"/>
    </ligand>
</feature>
<dbReference type="InterPro" id="IPR029063">
    <property type="entry name" value="SAM-dependent_MTases_sf"/>
</dbReference>
<organism evidence="7 8">
    <name type="scientific">Aquatica leii</name>
    <dbReference type="NCBI Taxonomy" id="1421715"/>
    <lineage>
        <taxon>Eukaryota</taxon>
        <taxon>Metazoa</taxon>
        <taxon>Ecdysozoa</taxon>
        <taxon>Arthropoda</taxon>
        <taxon>Hexapoda</taxon>
        <taxon>Insecta</taxon>
        <taxon>Pterygota</taxon>
        <taxon>Neoptera</taxon>
        <taxon>Endopterygota</taxon>
        <taxon>Coleoptera</taxon>
        <taxon>Polyphaga</taxon>
        <taxon>Elateriformia</taxon>
        <taxon>Elateroidea</taxon>
        <taxon>Lampyridae</taxon>
        <taxon>Luciolinae</taxon>
        <taxon>Aquatica</taxon>
    </lineage>
</organism>
<dbReference type="EC" id="2.1.1.114" evidence="5"/>
<feature type="domain" description="Methyltransferase type 11" evidence="6">
    <location>
        <begin position="69"/>
        <end position="167"/>
    </location>
</feature>
<dbReference type="NCBIfam" id="TIGR01983">
    <property type="entry name" value="UbiG"/>
    <property type="match status" value="1"/>
</dbReference>
<dbReference type="EMBL" id="JARPUR010000001">
    <property type="protein sequence ID" value="KAK4884119.1"/>
    <property type="molecule type" value="Genomic_DNA"/>
</dbReference>
<dbReference type="Gene3D" id="3.40.50.150">
    <property type="entry name" value="Vaccinia Virus protein VP39"/>
    <property type="match status" value="1"/>
</dbReference>
<dbReference type="Pfam" id="PF08241">
    <property type="entry name" value="Methyltransf_11"/>
    <property type="match status" value="1"/>
</dbReference>
<comment type="caution">
    <text evidence="7">The sequence shown here is derived from an EMBL/GenBank/DDBJ whole genome shotgun (WGS) entry which is preliminary data.</text>
</comment>
<comment type="cofactor">
    <cofactor evidence="5">
        <name>Mg(2+)</name>
        <dbReference type="ChEBI" id="CHEBI:18420"/>
    </cofactor>
</comment>
<proteinExistence type="inferred from homology"/>
<dbReference type="GO" id="GO:0046872">
    <property type="term" value="F:metal ion binding"/>
    <property type="evidence" value="ECO:0007669"/>
    <property type="project" value="UniProtKB-KW"/>
</dbReference>
<keyword evidence="3 5" id="KW-0831">Ubiquinone biosynthesis</keyword>
<dbReference type="HAMAP" id="MF_00472">
    <property type="entry name" value="UbiG"/>
    <property type="match status" value="1"/>
</dbReference>
<dbReference type="SUPFAM" id="SSF53335">
    <property type="entry name" value="S-adenosyl-L-methionine-dependent methyltransferases"/>
    <property type="match status" value="1"/>
</dbReference>
<accession>A0AAN7Q2X6</accession>
<dbReference type="InterPro" id="IPR013216">
    <property type="entry name" value="Methyltransf_11"/>
</dbReference>
<dbReference type="GO" id="GO:0061542">
    <property type="term" value="F:3-demethylubiquinol 3-O-methyltransferase activity"/>
    <property type="evidence" value="ECO:0007669"/>
    <property type="project" value="UniProtKB-UniRule"/>
</dbReference>
<evidence type="ECO:0000259" key="6">
    <source>
        <dbReference type="Pfam" id="PF08241"/>
    </source>
</evidence>
<comment type="catalytic activity">
    <reaction evidence="5">
        <text>a 3-demethylubiquinone + S-adenosyl-L-methionine = a ubiquinone + S-adenosyl-L-homocysteine</text>
        <dbReference type="Rhea" id="RHEA:81215"/>
        <dbReference type="Rhea" id="RHEA-COMP:9565"/>
        <dbReference type="Rhea" id="RHEA-COMP:19654"/>
        <dbReference type="ChEBI" id="CHEBI:16389"/>
        <dbReference type="ChEBI" id="CHEBI:57856"/>
        <dbReference type="ChEBI" id="CHEBI:59789"/>
        <dbReference type="ChEBI" id="CHEBI:231825"/>
    </reaction>
</comment>
<dbReference type="GO" id="GO:0010420">
    <property type="term" value="F:polyprenyldihydroxybenzoate methyltransferase activity"/>
    <property type="evidence" value="ECO:0007669"/>
    <property type="project" value="UniProtKB-UniRule"/>
</dbReference>
<evidence type="ECO:0000313" key="7">
    <source>
        <dbReference type="EMBL" id="KAK4884119.1"/>
    </source>
</evidence>
<feature type="binding site" evidence="5">
    <location>
        <position position="93"/>
    </location>
    <ligand>
        <name>S-adenosyl-L-methionine</name>
        <dbReference type="ChEBI" id="CHEBI:59789"/>
    </ligand>
</feature>
<comment type="function">
    <text evidence="5">O-methyltransferase required for two non-consecutive steps during ubiquinone biosynthesis. Catalyzes the 2 O-methylation of 3,4-dihydroxy-5-(all-trans-polyprenyl)benzoic acid into 4-hydroxy-3-methoxy-5-(all-trans-polyprenyl)benzoic acid. Also catalyzes the last step of ubiquinone biosynthesis by mediating methylation of 3-demethylubiquinone into ubiquinone. Also able to mediate the methylation of 3-demethylubiquinol into ubiquinol.</text>
</comment>
<sequence length="251" mass="27960">MNSSTINKDEMEMFDKYSLQWWDVNGPAKILHDIKKILIPYVRESLTKAKLTMEHLATSNAPLKNVKILDAGCGGGIVAESFAELGATVVGLDVISSLIEVAKKHASSYLKSTHNINYLLEAVEEHAKTNCGNYDAVISNFVVEHINDVEIYLKACAKCVKPGGLIFVSTIGQTIMGWLLGITLPENVFNLFPKGSHEYAKFVNFSDTEKILNEANCVTVEGRGLLFDTNQFNWFWINDTSAYYIIQSLKQ</sequence>
<keyword evidence="5" id="KW-0472">Membrane</keyword>
<reference evidence="8" key="1">
    <citation type="submission" date="2023-01" db="EMBL/GenBank/DDBJ databases">
        <title>Key to firefly adult light organ development and bioluminescence: homeobox transcription factors regulate luciferase expression and transportation to peroxisome.</title>
        <authorList>
            <person name="Fu X."/>
        </authorList>
    </citation>
    <scope>NUCLEOTIDE SEQUENCE [LARGE SCALE GENOMIC DNA]</scope>
</reference>
<dbReference type="GO" id="GO:0031314">
    <property type="term" value="C:extrinsic component of mitochondrial inner membrane"/>
    <property type="evidence" value="ECO:0007669"/>
    <property type="project" value="UniProtKB-UniRule"/>
</dbReference>
<evidence type="ECO:0000256" key="1">
    <source>
        <dbReference type="ARBA" id="ARBA00022603"/>
    </source>
</evidence>
<feature type="binding site" evidence="5">
    <location>
        <position position="145"/>
    </location>
    <ligand>
        <name>Mg(2+)</name>
        <dbReference type="ChEBI" id="CHEBI:18420"/>
    </ligand>
</feature>
<dbReference type="GO" id="GO:0032259">
    <property type="term" value="P:methylation"/>
    <property type="evidence" value="ECO:0007669"/>
    <property type="project" value="UniProtKB-KW"/>
</dbReference>
<dbReference type="CDD" id="cd02440">
    <property type="entry name" value="AdoMet_MTases"/>
    <property type="match status" value="1"/>
</dbReference>
<dbReference type="EC" id="2.1.1.64" evidence="5"/>
<comment type="pathway">
    <text evidence="5">Cofactor biosynthesis; ubiquinone biosynthesis.</text>
</comment>
<keyword evidence="8" id="KW-1185">Reference proteome</keyword>
<keyword evidence="5" id="KW-0496">Mitochondrion</keyword>
<comment type="subunit">
    <text evidence="5">Component of a multi-subunit COQ enzyme complex.</text>
</comment>
<dbReference type="EC" id="2.1.1.-" evidence="5"/>
<protein>
    <recommendedName>
        <fullName evidence="5">Ubiquinone biosynthesis O-methyltransferase, mitochondrial</fullName>
    </recommendedName>
    <alternativeName>
        <fullName evidence="5">3-demethylubiquinol 3-O-methyltransferase</fullName>
        <ecNumber evidence="5">2.1.1.64</ecNumber>
    </alternativeName>
    <alternativeName>
        <fullName evidence="5">3-demethylubiquinone 3-O-methyltransferase</fullName>
        <ecNumber evidence="5">2.1.1.-</ecNumber>
    </alternativeName>
    <alternativeName>
        <fullName evidence="5">Polyprenyldihydroxybenzoate methyltransferase</fullName>
        <ecNumber evidence="5">2.1.1.114</ecNumber>
    </alternativeName>
</protein>
<comment type="caution">
    <text evidence="5">Lacks conserved residue(s) required for the propagation of feature annotation.</text>
</comment>
<dbReference type="InterPro" id="IPR010233">
    <property type="entry name" value="UbiG_MeTrfase"/>
</dbReference>
<comment type="similarity">
    <text evidence="5">Belongs to the class I-like SAM-binding methyltransferase superfamily. UbiG/COQ3 family.</text>
</comment>
<keyword evidence="1 5" id="KW-0489">Methyltransferase</keyword>
<comment type="subcellular location">
    <subcellularLocation>
        <location evidence="5">Mitochondrion inner membrane</location>
        <topology evidence="5">Peripheral membrane protein</topology>
        <orientation evidence="5">Matrix side</orientation>
    </subcellularLocation>
</comment>
<name>A0AAN7Q2X6_9COLE</name>
<evidence type="ECO:0000256" key="2">
    <source>
        <dbReference type="ARBA" id="ARBA00022679"/>
    </source>
</evidence>
<dbReference type="PANTHER" id="PTHR43464">
    <property type="entry name" value="METHYLTRANSFERASE"/>
    <property type="match status" value="1"/>
</dbReference>
<evidence type="ECO:0000256" key="4">
    <source>
        <dbReference type="ARBA" id="ARBA00022691"/>
    </source>
</evidence>
<dbReference type="AlphaFoldDB" id="A0AAN7Q2X6"/>
<gene>
    <name evidence="5" type="primary">coq3</name>
    <name evidence="7" type="ORF">RN001_000390</name>
</gene>
<evidence type="ECO:0000256" key="5">
    <source>
        <dbReference type="HAMAP-Rule" id="MF_03190"/>
    </source>
</evidence>
<dbReference type="Proteomes" id="UP001353858">
    <property type="component" value="Unassembled WGS sequence"/>
</dbReference>
<feature type="binding site" evidence="5">
    <location>
        <position position="144"/>
    </location>
    <ligand>
        <name>Mg(2+)</name>
        <dbReference type="ChEBI" id="CHEBI:18420"/>
    </ligand>
</feature>
<dbReference type="PANTHER" id="PTHR43464:SF19">
    <property type="entry name" value="UBIQUINONE BIOSYNTHESIS O-METHYLTRANSFERASE, MITOCHONDRIAL"/>
    <property type="match status" value="1"/>
</dbReference>
<comment type="catalytic activity">
    <reaction evidence="5">
        <text>a 3,4-dihydroxy-5-(all-trans-polyprenyl)benzoate + S-adenosyl-L-methionine = a 4-hydroxy-3-methoxy-5-(all-trans-polyprenyl)benzoate + S-adenosyl-L-homocysteine + H(+)</text>
        <dbReference type="Rhea" id="RHEA:44452"/>
        <dbReference type="Rhea" id="RHEA-COMP:10930"/>
        <dbReference type="Rhea" id="RHEA-COMP:10931"/>
        <dbReference type="ChEBI" id="CHEBI:15378"/>
        <dbReference type="ChEBI" id="CHEBI:57856"/>
        <dbReference type="ChEBI" id="CHEBI:59789"/>
        <dbReference type="ChEBI" id="CHEBI:64694"/>
        <dbReference type="ChEBI" id="CHEBI:84443"/>
        <dbReference type="EC" id="2.1.1.114"/>
    </reaction>
</comment>
<evidence type="ECO:0000313" key="8">
    <source>
        <dbReference type="Proteomes" id="UP001353858"/>
    </source>
</evidence>
<keyword evidence="5" id="KW-0999">Mitochondrion inner membrane</keyword>
<comment type="catalytic activity">
    <reaction evidence="5">
        <text>a 3-demethylubiquinol + S-adenosyl-L-methionine = a ubiquinol + S-adenosyl-L-homocysteine + H(+)</text>
        <dbReference type="Rhea" id="RHEA:44380"/>
        <dbReference type="Rhea" id="RHEA-COMP:9566"/>
        <dbReference type="Rhea" id="RHEA-COMP:10914"/>
        <dbReference type="ChEBI" id="CHEBI:15378"/>
        <dbReference type="ChEBI" id="CHEBI:17976"/>
        <dbReference type="ChEBI" id="CHEBI:57856"/>
        <dbReference type="ChEBI" id="CHEBI:59789"/>
        <dbReference type="ChEBI" id="CHEBI:84422"/>
        <dbReference type="EC" id="2.1.1.64"/>
    </reaction>
</comment>
<keyword evidence="2 5" id="KW-0808">Transferase</keyword>
<feature type="binding site" evidence="5">
    <location>
        <position position="72"/>
    </location>
    <ligand>
        <name>S-adenosyl-L-methionine</name>
        <dbReference type="ChEBI" id="CHEBI:59789"/>
    </ligand>
</feature>